<dbReference type="Pfam" id="PF01381">
    <property type="entry name" value="HTH_3"/>
    <property type="match status" value="1"/>
</dbReference>
<feature type="transmembrane region" description="Helical" evidence="2">
    <location>
        <begin position="270"/>
        <end position="293"/>
    </location>
</feature>
<evidence type="ECO:0000259" key="3">
    <source>
        <dbReference type="PROSITE" id="PS50943"/>
    </source>
</evidence>
<gene>
    <name evidence="4" type="ORF">E4V82_17220</name>
</gene>
<dbReference type="GO" id="GO:0003677">
    <property type="term" value="F:DNA binding"/>
    <property type="evidence" value="ECO:0007669"/>
    <property type="project" value="UniProtKB-KW"/>
</dbReference>
<dbReference type="SUPFAM" id="SSF47413">
    <property type="entry name" value="lambda repressor-like DNA-binding domains"/>
    <property type="match status" value="1"/>
</dbReference>
<dbReference type="EMBL" id="SPSF01000042">
    <property type="protein sequence ID" value="MPQ63840.1"/>
    <property type="molecule type" value="Genomic_DNA"/>
</dbReference>
<dbReference type="InterPro" id="IPR001387">
    <property type="entry name" value="Cro/C1-type_HTH"/>
</dbReference>
<dbReference type="PANTHER" id="PTHR46558:SF4">
    <property type="entry name" value="DNA-BIDING PHAGE PROTEIN"/>
    <property type="match status" value="1"/>
</dbReference>
<keyword evidence="2" id="KW-1133">Transmembrane helix</keyword>
<feature type="transmembrane region" description="Helical" evidence="2">
    <location>
        <begin position="173"/>
        <end position="195"/>
    </location>
</feature>
<dbReference type="PANTHER" id="PTHR46558">
    <property type="entry name" value="TRACRIPTIONAL REGULATORY PROTEIN-RELATED-RELATED"/>
    <property type="match status" value="1"/>
</dbReference>
<feature type="domain" description="HTH cro/C1-type" evidence="3">
    <location>
        <begin position="11"/>
        <end position="65"/>
    </location>
</feature>
<accession>A0A5N7ISG0</accession>
<proteinExistence type="predicted"/>
<dbReference type="Gene3D" id="1.10.260.40">
    <property type="entry name" value="lambda repressor-like DNA-binding domains"/>
    <property type="match status" value="1"/>
</dbReference>
<dbReference type="PROSITE" id="PS50943">
    <property type="entry name" value="HTH_CROC1"/>
    <property type="match status" value="1"/>
</dbReference>
<evidence type="ECO:0000256" key="1">
    <source>
        <dbReference type="ARBA" id="ARBA00023125"/>
    </source>
</evidence>
<dbReference type="Proteomes" id="UP000342249">
    <property type="component" value="Unassembled WGS sequence"/>
</dbReference>
<evidence type="ECO:0000313" key="4">
    <source>
        <dbReference type="EMBL" id="MPQ63840.1"/>
    </source>
</evidence>
<reference evidence="4 5" key="1">
    <citation type="journal article" date="2019" name="Lett. Appl. Microbiol.">
        <title>A case of 'blown pack' spoilage of vacuum-packaged pork likely associated with Clostridium estertheticum in Canada.</title>
        <authorList>
            <person name="Zhang P."/>
            <person name="Ward P."/>
            <person name="McMullen L.M."/>
            <person name="Yang X."/>
        </authorList>
    </citation>
    <scope>NUCLEOTIDE SEQUENCE [LARGE SCALE GENOMIC DNA]</scope>
    <source>
        <strain evidence="4 5">MA19</strain>
    </source>
</reference>
<protein>
    <submittedName>
        <fullName evidence="4">XRE family transcriptional regulator</fullName>
    </submittedName>
</protein>
<dbReference type="SMART" id="SM00530">
    <property type="entry name" value="HTH_XRE"/>
    <property type="match status" value="1"/>
</dbReference>
<dbReference type="CDD" id="cd00093">
    <property type="entry name" value="HTH_XRE"/>
    <property type="match status" value="1"/>
</dbReference>
<feature type="transmembrane region" description="Helical" evidence="2">
    <location>
        <begin position="207"/>
        <end position="228"/>
    </location>
</feature>
<feature type="transmembrane region" description="Helical" evidence="2">
    <location>
        <begin position="119"/>
        <end position="139"/>
    </location>
</feature>
<keyword evidence="2" id="KW-0812">Transmembrane</keyword>
<organism evidence="4 5">
    <name type="scientific">Clostridium estertheticum</name>
    <dbReference type="NCBI Taxonomy" id="238834"/>
    <lineage>
        <taxon>Bacteria</taxon>
        <taxon>Bacillati</taxon>
        <taxon>Bacillota</taxon>
        <taxon>Clostridia</taxon>
        <taxon>Eubacteriales</taxon>
        <taxon>Clostridiaceae</taxon>
        <taxon>Clostridium</taxon>
    </lineage>
</organism>
<feature type="transmembrane region" description="Helical" evidence="2">
    <location>
        <begin position="93"/>
        <end position="113"/>
    </location>
</feature>
<feature type="transmembrane region" description="Helical" evidence="2">
    <location>
        <begin position="146"/>
        <end position="167"/>
    </location>
</feature>
<comment type="caution">
    <text evidence="4">The sequence shown here is derived from an EMBL/GenBank/DDBJ whole genome shotgun (WGS) entry which is preliminary data.</text>
</comment>
<name>A0A5N7ISG0_9CLOT</name>
<dbReference type="InterPro" id="IPR010982">
    <property type="entry name" value="Lambda_DNA-bd_dom_sf"/>
</dbReference>
<keyword evidence="1" id="KW-0238">DNA-binding</keyword>
<feature type="transmembrane region" description="Helical" evidence="2">
    <location>
        <begin position="313"/>
        <end position="334"/>
    </location>
</feature>
<feature type="transmembrane region" description="Helical" evidence="2">
    <location>
        <begin position="240"/>
        <end position="258"/>
    </location>
</feature>
<evidence type="ECO:0000313" key="5">
    <source>
        <dbReference type="Proteomes" id="UP000342249"/>
    </source>
</evidence>
<evidence type="ECO:0000256" key="2">
    <source>
        <dbReference type="SAM" id="Phobius"/>
    </source>
</evidence>
<keyword evidence="2" id="KW-0472">Membrane</keyword>
<sequence>MENKKSFGEFITQKRKESRLTQKSFAEKIFVTESAISKWERGISYPDITLISDICEVLKINEHELLTASEDLQTRATEKSATKYVKLVNRYKSTLFFVYGISLLVCFICNLAAQHMLSWFFIVLTAELIAFTLTLLPVLVTEYRGLITLGAFFTSLVLLLMTCCIYTDGDWFLVTFIPLLFGMTVVFLPIILNRIWLPEFLSNKKALLCFMADTVLLLLLIFVCAMYSGGGWFLTKGLPITLFCLIIPWSMMLIIRYFRINGLLKTSVCFAVISVFDYFIEGLINKILGIKPYVFEFQYNFHNWGDEYMNGNIHMLILILLLGMTVSFAIAGIMKSINKRSQNLNTN</sequence>
<dbReference type="AlphaFoldDB" id="A0A5N7ISG0"/>